<evidence type="ECO:0008006" key="3">
    <source>
        <dbReference type="Google" id="ProtNLM"/>
    </source>
</evidence>
<reference evidence="2" key="1">
    <citation type="submission" date="2015-11" db="EMBL/GenBank/DDBJ databases">
        <title>De novo transcriptome assembly of four potential Pierce s Disease insect vectors from Arizona vineyards.</title>
        <authorList>
            <person name="Tassone E.E."/>
        </authorList>
    </citation>
    <scope>NUCLEOTIDE SEQUENCE</scope>
</reference>
<dbReference type="Gene3D" id="1.25.40.10">
    <property type="entry name" value="Tetratricopeptide repeat domain"/>
    <property type="match status" value="1"/>
</dbReference>
<feature type="region of interest" description="Disordered" evidence="1">
    <location>
        <begin position="1239"/>
        <end position="1264"/>
    </location>
</feature>
<feature type="compositionally biased region" description="Polar residues" evidence="1">
    <location>
        <begin position="1252"/>
        <end position="1261"/>
    </location>
</feature>
<evidence type="ECO:0000313" key="2">
    <source>
        <dbReference type="EMBL" id="JAT01498.1"/>
    </source>
</evidence>
<dbReference type="EMBL" id="GECU01006209">
    <property type="protein sequence ID" value="JAT01498.1"/>
    <property type="molecule type" value="Transcribed_RNA"/>
</dbReference>
<sequence>MDQMAKLLDIVVEFKNDKLKLYETEGKPLHDHFINIFVKALKKLVCKDSSAENLAVILSLLAIMWKLSVVKKTVRNGTVYLNTIRQGAQVLGKQNQKAAVRLISAGLKPLYDIETVEDVETCLPQLFKVYSNLYNLQFKISGHHSALLAVRSHLDLVKWKCSQQKVHAECFMILCNATKLFMWDYEEPAFTKKVQDNIDVLTSFQGLSKNDSVNAACSLMELMLMNMHRSPRKESSVLSKGSLKPFLQMLLLLYGVFDDSGGGRTDHMKCLTDIFRFVINMEETQRDRDELKQCVDVLVQARIQLITAVNSMISTDQQTAEQKIIPPILNCFAILIQVYKAQNLPEEIIILGKPLCRFICTLSSEVLMDPGNQRAVEVMFTLLVSALGTERLDDALEALVAWLLKCPQDSKKVFKLWGNIKHNAVCDGKLEHLTVTVDSIVNKSGFEQNWFKCQLNSNEIGELVVEELKAYFKNTSLRGEPVVAAADALLHLSTKCITQVEGIVIAMDVASTTENFADQCSQYYSHSKSFMTLLRKEKKRIDPVQFNFCMGNLLYVQLLCEVRQLRKECESEMMRLSISPAEPLVAELPESRPDPNDICDVATKYSSLCLAEQRKLLDKIDTAMRHWTFASSMLKEQENKDYNLSVTLSMVQGAGLLLRLYCDKVKQERIWKLLFDLATLEEDVNMIVTAVGEMLNVAEDIAWDMIDNAQKYLQQPELSYKVAHSFRLNLALYYMIHDKVPDGLKLLRDTESEEKIHSTLYTHFLLSVGQYQQRFDLKTYDHELRCTPSYHLSFHKALCHLLFLAEAKKWVSLGEACQIHSQMLVVSQLLGETYWALEQPREARCYLKTVLGLAQKLALPLRTVQLLLLLAWIDLSTGNVDDCAVKLEGLEDLLELCGTPVVYQGAPGSPRSATSRAVLSPPDYLDHRSACSCLPCTTEEYRRLVLETVTLRGTFCANFGQVEDSLQCFKIAVRVVEDLSRSRNEEVLRSCARMWMRYADVLASTKKYEGATEANEKALNLMSIIKDPFISQHIIEQKISVQACQRQLQLQPIGVKISTTIMSSNTPLKSQIPQLMKTPKNFLLTGKSPLAVVNDNTAPITPFTRPVRPFRLPSSGDENTPPVSVAKSKRKVKQLPKFVKETPQPVHQLNKTRSSRTPFVIVDDDGNAVGVSGKKTVTKTSQKILTKATDKSVEAPKKRLFNASAESSNLKSVLAVPINSEEDIVRKSNRKVGLKTYGKSKVPRSKADSKLAINSSDSSKLTRNKDGNGSVFNFNGMKNAIDHLENSFDSDIIEGTPPNNVTYLK</sequence>
<gene>
    <name evidence="2" type="ORF">g.53073</name>
</gene>
<organism evidence="2">
    <name type="scientific">Homalodisca liturata</name>
    <dbReference type="NCBI Taxonomy" id="320908"/>
    <lineage>
        <taxon>Eukaryota</taxon>
        <taxon>Metazoa</taxon>
        <taxon>Ecdysozoa</taxon>
        <taxon>Arthropoda</taxon>
        <taxon>Hexapoda</taxon>
        <taxon>Insecta</taxon>
        <taxon>Pterygota</taxon>
        <taxon>Neoptera</taxon>
        <taxon>Paraneoptera</taxon>
        <taxon>Hemiptera</taxon>
        <taxon>Auchenorrhyncha</taxon>
        <taxon>Membracoidea</taxon>
        <taxon>Cicadellidae</taxon>
        <taxon>Cicadellinae</taxon>
        <taxon>Proconiini</taxon>
        <taxon>Homalodisca</taxon>
    </lineage>
</organism>
<dbReference type="InterPro" id="IPR011990">
    <property type="entry name" value="TPR-like_helical_dom_sf"/>
</dbReference>
<accession>A0A1B6JQQ2</accession>
<feature type="region of interest" description="Disordered" evidence="1">
    <location>
        <begin position="1104"/>
        <end position="1123"/>
    </location>
</feature>
<name>A0A1B6JQQ2_9HEMI</name>
<protein>
    <recommendedName>
        <fullName evidence="3">Separase</fullName>
    </recommendedName>
</protein>
<evidence type="ECO:0000256" key="1">
    <source>
        <dbReference type="SAM" id="MobiDB-lite"/>
    </source>
</evidence>
<proteinExistence type="predicted"/>
<dbReference type="SUPFAM" id="SSF48452">
    <property type="entry name" value="TPR-like"/>
    <property type="match status" value="1"/>
</dbReference>